<dbReference type="GO" id="GO:0005737">
    <property type="term" value="C:cytoplasm"/>
    <property type="evidence" value="ECO:0007669"/>
    <property type="project" value="TreeGrafter"/>
</dbReference>
<keyword evidence="10" id="KW-1185">Reference proteome</keyword>
<organism evidence="9 10">
    <name type="scientific">Pseudoclavibacter chungangensis</name>
    <dbReference type="NCBI Taxonomy" id="587635"/>
    <lineage>
        <taxon>Bacteria</taxon>
        <taxon>Bacillati</taxon>
        <taxon>Actinomycetota</taxon>
        <taxon>Actinomycetes</taxon>
        <taxon>Micrococcales</taxon>
        <taxon>Microbacteriaceae</taxon>
        <taxon>Pseudoclavibacter</taxon>
    </lineage>
</organism>
<gene>
    <name evidence="9" type="primary">folB</name>
    <name evidence="9" type="ORF">F8O01_14970</name>
</gene>
<proteinExistence type="inferred from homology"/>
<comment type="catalytic activity">
    <reaction evidence="1 6">
        <text>7,8-dihydroneopterin = 6-hydroxymethyl-7,8-dihydropterin + glycolaldehyde</text>
        <dbReference type="Rhea" id="RHEA:10540"/>
        <dbReference type="ChEBI" id="CHEBI:17001"/>
        <dbReference type="ChEBI" id="CHEBI:17071"/>
        <dbReference type="ChEBI" id="CHEBI:44841"/>
        <dbReference type="EC" id="4.1.2.25"/>
    </reaction>
</comment>
<comment type="function">
    <text evidence="6">Catalyzes the conversion of 7,8-dihydroneopterin to 6-hydroxymethyl-7,8-dihydropterin.</text>
</comment>
<dbReference type="GO" id="GO:0046654">
    <property type="term" value="P:tetrahydrofolate biosynthetic process"/>
    <property type="evidence" value="ECO:0007669"/>
    <property type="project" value="UniProtKB-UniRule"/>
</dbReference>
<dbReference type="EMBL" id="WBJZ01000022">
    <property type="protein sequence ID" value="KAB1653655.1"/>
    <property type="molecule type" value="Genomic_DNA"/>
</dbReference>
<comment type="similarity">
    <text evidence="3 6">Belongs to the DHNA family.</text>
</comment>
<dbReference type="GO" id="GO:0004150">
    <property type="term" value="F:dihydroneopterin aldolase activity"/>
    <property type="evidence" value="ECO:0007669"/>
    <property type="project" value="UniProtKB-UniRule"/>
</dbReference>
<dbReference type="InterPro" id="IPR006157">
    <property type="entry name" value="FolB_dom"/>
</dbReference>
<evidence type="ECO:0000256" key="3">
    <source>
        <dbReference type="ARBA" id="ARBA00005708"/>
    </source>
</evidence>
<feature type="domain" description="Dihydroneopterin aldolase/epimerase" evidence="8">
    <location>
        <begin position="21"/>
        <end position="133"/>
    </location>
</feature>
<name>A0A7J5BNH8_9MICO</name>
<accession>A0A7J5BNH8</accession>
<dbReference type="InterPro" id="IPR006156">
    <property type="entry name" value="Dihydroneopterin_aldolase"/>
</dbReference>
<evidence type="ECO:0000313" key="10">
    <source>
        <dbReference type="Proteomes" id="UP000467240"/>
    </source>
</evidence>
<keyword evidence="4 6" id="KW-0289">Folate biosynthesis</keyword>
<dbReference type="InterPro" id="IPR043133">
    <property type="entry name" value="GTP-CH-I_C/QueF"/>
</dbReference>
<dbReference type="EC" id="4.1.2.25" evidence="6"/>
<evidence type="ECO:0000256" key="2">
    <source>
        <dbReference type="ARBA" id="ARBA00005013"/>
    </source>
</evidence>
<dbReference type="CDD" id="cd00534">
    <property type="entry name" value="DHNA_DHNTPE"/>
    <property type="match status" value="1"/>
</dbReference>
<dbReference type="PANTHER" id="PTHR42844:SF1">
    <property type="entry name" value="DIHYDRONEOPTERIN ALDOLASE 1-RELATED"/>
    <property type="match status" value="1"/>
</dbReference>
<dbReference type="UniPathway" id="UPA00077">
    <property type="reaction ID" value="UER00154"/>
</dbReference>
<dbReference type="AlphaFoldDB" id="A0A7J5BNH8"/>
<dbReference type="Pfam" id="PF02152">
    <property type="entry name" value="FolB"/>
    <property type="match status" value="1"/>
</dbReference>
<reference evidence="9 10" key="1">
    <citation type="submission" date="2019-09" db="EMBL/GenBank/DDBJ databases">
        <title>Phylogeny of genus Pseudoclavibacter and closely related genus.</title>
        <authorList>
            <person name="Li Y."/>
        </authorList>
    </citation>
    <scope>NUCLEOTIDE SEQUENCE [LARGE SCALE GENOMIC DNA]</scope>
    <source>
        <strain evidence="9 10">DSM 23821</strain>
    </source>
</reference>
<dbReference type="OrthoDB" id="3212934at2"/>
<evidence type="ECO:0000256" key="6">
    <source>
        <dbReference type="RuleBase" id="RU362079"/>
    </source>
</evidence>
<dbReference type="NCBIfam" id="TIGR00526">
    <property type="entry name" value="folB_dom"/>
    <property type="match status" value="1"/>
</dbReference>
<dbReference type="NCBIfam" id="TIGR00525">
    <property type="entry name" value="folB"/>
    <property type="match status" value="1"/>
</dbReference>
<sequence>MPSRPGPAAHPALPQPQLDVIHIHRLHVRGFHGVHDHERAEGQDFYIDADVWIDTRAAAASDDVADTLHYGHLMIALADIAGGEPVDLLETLAERLAAVTLAFAGPQAVRITVHKPQAPVNLDFEDVTVSILRFRPDDDGPVSTATGVGTPDQDARVGDPEAHGDDRNGEPT</sequence>
<evidence type="ECO:0000256" key="4">
    <source>
        <dbReference type="ARBA" id="ARBA00022909"/>
    </source>
</evidence>
<keyword evidence="5 6" id="KW-0456">Lyase</keyword>
<protein>
    <recommendedName>
        <fullName evidence="6">7,8-dihydroneopterin aldolase</fullName>
        <ecNumber evidence="6">4.1.2.25</ecNumber>
    </recommendedName>
</protein>
<dbReference type="GO" id="GO:0046656">
    <property type="term" value="P:folic acid biosynthetic process"/>
    <property type="evidence" value="ECO:0007669"/>
    <property type="project" value="UniProtKB-UniRule"/>
</dbReference>
<comment type="pathway">
    <text evidence="2 6">Cofactor biosynthesis; tetrahydrofolate biosynthesis; 2-amino-4-hydroxy-6-hydroxymethyl-7,8-dihydropteridine diphosphate from 7,8-dihydroneopterin triphosphate: step 3/4.</text>
</comment>
<dbReference type="Gene3D" id="3.30.1130.10">
    <property type="match status" value="1"/>
</dbReference>
<evidence type="ECO:0000256" key="7">
    <source>
        <dbReference type="SAM" id="MobiDB-lite"/>
    </source>
</evidence>
<dbReference type="SMART" id="SM00905">
    <property type="entry name" value="FolB"/>
    <property type="match status" value="1"/>
</dbReference>
<evidence type="ECO:0000256" key="5">
    <source>
        <dbReference type="ARBA" id="ARBA00023239"/>
    </source>
</evidence>
<evidence type="ECO:0000259" key="8">
    <source>
        <dbReference type="SMART" id="SM00905"/>
    </source>
</evidence>
<evidence type="ECO:0000256" key="1">
    <source>
        <dbReference type="ARBA" id="ARBA00001353"/>
    </source>
</evidence>
<dbReference type="Proteomes" id="UP000467240">
    <property type="component" value="Unassembled WGS sequence"/>
</dbReference>
<comment type="caution">
    <text evidence="9">The sequence shown here is derived from an EMBL/GenBank/DDBJ whole genome shotgun (WGS) entry which is preliminary data.</text>
</comment>
<dbReference type="SUPFAM" id="SSF55620">
    <property type="entry name" value="Tetrahydrobiopterin biosynthesis enzymes-like"/>
    <property type="match status" value="1"/>
</dbReference>
<feature type="compositionally biased region" description="Basic and acidic residues" evidence="7">
    <location>
        <begin position="153"/>
        <end position="172"/>
    </location>
</feature>
<evidence type="ECO:0000313" key="9">
    <source>
        <dbReference type="EMBL" id="KAB1653655.1"/>
    </source>
</evidence>
<feature type="region of interest" description="Disordered" evidence="7">
    <location>
        <begin position="135"/>
        <end position="172"/>
    </location>
</feature>
<dbReference type="PANTHER" id="PTHR42844">
    <property type="entry name" value="DIHYDRONEOPTERIN ALDOLASE 1-RELATED"/>
    <property type="match status" value="1"/>
</dbReference>